<dbReference type="InterPro" id="IPR036074">
    <property type="entry name" value="CbiD_sf"/>
</dbReference>
<evidence type="ECO:0000256" key="3">
    <source>
        <dbReference type="ARBA" id="ARBA00022679"/>
    </source>
</evidence>
<dbReference type="PANTHER" id="PTHR35863:SF1">
    <property type="entry name" value="COBALT-PRECORRIN-5B C(1)-METHYLTRANSFERASE"/>
    <property type="match status" value="1"/>
</dbReference>
<dbReference type="EMBL" id="JACOON010000007">
    <property type="protein sequence ID" value="MBC5649189.1"/>
    <property type="molecule type" value="Genomic_DNA"/>
</dbReference>
<gene>
    <name evidence="5 6" type="primary">cbiD</name>
    <name evidence="6" type="ORF">H8S18_12645</name>
</gene>
<accession>A0ABR7EJ74</accession>
<keyword evidence="2 5" id="KW-0489">Methyltransferase</keyword>
<dbReference type="PIRSF" id="PIRSF026782">
    <property type="entry name" value="CbiD"/>
    <property type="match status" value="1"/>
</dbReference>
<comment type="caution">
    <text evidence="6">The sequence shown here is derived from an EMBL/GenBank/DDBJ whole genome shotgun (WGS) entry which is preliminary data.</text>
</comment>
<dbReference type="PANTHER" id="PTHR35863">
    <property type="entry name" value="COBALT-PRECORRIN-5B C(1)-METHYLTRANSFERASE"/>
    <property type="match status" value="1"/>
</dbReference>
<evidence type="ECO:0000256" key="2">
    <source>
        <dbReference type="ARBA" id="ARBA00022603"/>
    </source>
</evidence>
<comment type="catalytic activity">
    <reaction evidence="5">
        <text>Co-precorrin-5B + S-adenosyl-L-methionine = Co-precorrin-6A + S-adenosyl-L-homocysteine</text>
        <dbReference type="Rhea" id="RHEA:26285"/>
        <dbReference type="ChEBI" id="CHEBI:57856"/>
        <dbReference type="ChEBI" id="CHEBI:59789"/>
        <dbReference type="ChEBI" id="CHEBI:60063"/>
        <dbReference type="ChEBI" id="CHEBI:60064"/>
        <dbReference type="EC" id="2.1.1.195"/>
    </reaction>
</comment>
<protein>
    <recommendedName>
        <fullName evidence="5">Cobalt-precorrin-5B C(1)-methyltransferase</fullName>
        <ecNumber evidence="5">2.1.1.195</ecNumber>
    </recommendedName>
    <alternativeName>
        <fullName evidence="5">Cobalt-precorrin-6A synthase</fullName>
    </alternativeName>
</protein>
<comment type="similarity">
    <text evidence="5">Belongs to the CbiD family.</text>
</comment>
<dbReference type="Pfam" id="PF01888">
    <property type="entry name" value="CbiD"/>
    <property type="match status" value="1"/>
</dbReference>
<dbReference type="SUPFAM" id="SSF111342">
    <property type="entry name" value="CbiD-like"/>
    <property type="match status" value="1"/>
</dbReference>
<keyword evidence="1 5" id="KW-0169">Cobalamin biosynthesis</keyword>
<dbReference type="NCBIfam" id="TIGR00312">
    <property type="entry name" value="cbiD"/>
    <property type="match status" value="1"/>
</dbReference>
<reference evidence="6 7" key="1">
    <citation type="submission" date="2020-08" db="EMBL/GenBank/DDBJ databases">
        <title>Genome public.</title>
        <authorList>
            <person name="Liu C."/>
            <person name="Sun Q."/>
        </authorList>
    </citation>
    <scope>NUCLEOTIDE SEQUENCE [LARGE SCALE GENOMIC DNA]</scope>
    <source>
        <strain evidence="6 7">NSJ-35</strain>
    </source>
</reference>
<evidence type="ECO:0000313" key="6">
    <source>
        <dbReference type="EMBL" id="MBC5649189.1"/>
    </source>
</evidence>
<dbReference type="InterPro" id="IPR002748">
    <property type="entry name" value="CbiD"/>
</dbReference>
<sequence>MREMFVIKNGKKLRCGYTTGTCSAAAAAGAALLLLKGEEPRTLRAKLPSGKAAELAPAGCGLREGRAFCSVIKDGGDDPDVTNGIKITAFVSKRKDGIIRVFGGAGIGTVTQDGLKCPKGGSAINPVPLKMISQSVRETAEKCGYAGGLDVELEAENGERIAQKTFNPRLGIVGGISILGTTGIVEPMSERAVIETIKTEIEKYGAENRQAILFNAGNYGKAFCREKMGLDLARGVKISNYFGEAIDHALYCGFKEILIISHIGKISKLAAGVMNTHSSVADARAEVFAAHAALSGANKETVREIMQALTTAQMIEILKKAGLEKETLLSVGESILQKIGARTKGAARCEIVVFDNEEHTVFISGGAVELAEKISF</sequence>
<proteinExistence type="inferred from homology"/>
<keyword evidence="4 5" id="KW-0949">S-adenosyl-L-methionine</keyword>
<dbReference type="HAMAP" id="MF_00787">
    <property type="entry name" value="CbiD"/>
    <property type="match status" value="1"/>
</dbReference>
<keyword evidence="3 5" id="KW-0808">Transferase</keyword>
<comment type="function">
    <text evidence="5">Catalyzes the methylation of C-1 in cobalt-precorrin-5B to form cobalt-precorrin-6A.</text>
</comment>
<evidence type="ECO:0000256" key="1">
    <source>
        <dbReference type="ARBA" id="ARBA00022573"/>
    </source>
</evidence>
<keyword evidence="7" id="KW-1185">Reference proteome</keyword>
<dbReference type="Gene3D" id="3.30.2110.10">
    <property type="entry name" value="CbiD-like"/>
    <property type="match status" value="1"/>
</dbReference>
<dbReference type="Proteomes" id="UP000606889">
    <property type="component" value="Unassembled WGS sequence"/>
</dbReference>
<dbReference type="RefSeq" id="WP_186858638.1">
    <property type="nucleotide sequence ID" value="NZ_JACOON010000007.1"/>
</dbReference>
<evidence type="ECO:0000256" key="4">
    <source>
        <dbReference type="ARBA" id="ARBA00022691"/>
    </source>
</evidence>
<name>A0ABR7EJ74_9FIRM</name>
<comment type="pathway">
    <text evidence="5">Cofactor biosynthesis; adenosylcobalamin biosynthesis; cob(II)yrinate a,c-diamide from sirohydrochlorin (anaerobic route): step 6/10.</text>
</comment>
<organism evidence="6 7">
    <name type="scientific">Christensenella tenuis</name>
    <dbReference type="NCBI Taxonomy" id="2763033"/>
    <lineage>
        <taxon>Bacteria</taxon>
        <taxon>Bacillati</taxon>
        <taxon>Bacillota</taxon>
        <taxon>Clostridia</taxon>
        <taxon>Christensenellales</taxon>
        <taxon>Christensenellaceae</taxon>
        <taxon>Christensenella</taxon>
    </lineage>
</organism>
<evidence type="ECO:0000256" key="5">
    <source>
        <dbReference type="HAMAP-Rule" id="MF_00787"/>
    </source>
</evidence>
<dbReference type="EC" id="2.1.1.195" evidence="5"/>
<evidence type="ECO:0000313" key="7">
    <source>
        <dbReference type="Proteomes" id="UP000606889"/>
    </source>
</evidence>